<dbReference type="PROSITE" id="PS50112">
    <property type="entry name" value="PAS"/>
    <property type="match status" value="4"/>
</dbReference>
<dbReference type="Gene3D" id="3.20.20.450">
    <property type="entry name" value="EAL domain"/>
    <property type="match status" value="1"/>
</dbReference>
<feature type="domain" description="PAS" evidence="2">
    <location>
        <begin position="199"/>
        <end position="257"/>
    </location>
</feature>
<keyword evidence="7" id="KW-1185">Reference proteome</keyword>
<evidence type="ECO:0000256" key="1">
    <source>
        <dbReference type="SAM" id="Coils"/>
    </source>
</evidence>
<reference evidence="6 7" key="1">
    <citation type="submission" date="2010-08" db="EMBL/GenBank/DDBJ databases">
        <title>Complete sequence of Gallionella capsiferriformans ES-2.</title>
        <authorList>
            <consortium name="US DOE Joint Genome Institute"/>
            <person name="Lucas S."/>
            <person name="Copeland A."/>
            <person name="Lapidus A."/>
            <person name="Cheng J.-F."/>
            <person name="Bruce D."/>
            <person name="Goodwin L."/>
            <person name="Pitluck S."/>
            <person name="Chertkov O."/>
            <person name="Davenport K.W."/>
            <person name="Detter J.C."/>
            <person name="Han C."/>
            <person name="Tapia R."/>
            <person name="Land M."/>
            <person name="Hauser L."/>
            <person name="Chang Y.-J."/>
            <person name="Jeffries C."/>
            <person name="Kyrpides N."/>
            <person name="Ivanova N."/>
            <person name="Mikhailova N."/>
            <person name="Shelobolina E.S."/>
            <person name="Picardal F."/>
            <person name="Roden E."/>
            <person name="Emerson D."/>
            <person name="Woyke T."/>
        </authorList>
    </citation>
    <scope>NUCLEOTIDE SEQUENCE [LARGE SCALE GENOMIC DNA]</scope>
    <source>
        <strain evidence="6 7">ES-2</strain>
    </source>
</reference>
<gene>
    <name evidence="6" type="ordered locus">Galf_1970</name>
</gene>
<dbReference type="InterPro" id="IPR001610">
    <property type="entry name" value="PAC"/>
</dbReference>
<feature type="domain" description="PAS" evidence="2">
    <location>
        <begin position="571"/>
        <end position="619"/>
    </location>
</feature>
<dbReference type="InterPro" id="IPR035965">
    <property type="entry name" value="PAS-like_dom_sf"/>
</dbReference>
<dbReference type="InterPro" id="IPR052155">
    <property type="entry name" value="Biofilm_reg_signaling"/>
</dbReference>
<dbReference type="Gene3D" id="3.30.450.20">
    <property type="entry name" value="PAS domain"/>
    <property type="match status" value="5"/>
</dbReference>
<accession>D9SHH9</accession>
<protein>
    <submittedName>
        <fullName evidence="6">Diguanylate cyclase/phosphodiesterase with PAS/PAC sensor(S)</fullName>
    </submittedName>
</protein>
<dbReference type="InterPro" id="IPR035919">
    <property type="entry name" value="EAL_sf"/>
</dbReference>
<dbReference type="SUPFAM" id="SSF55073">
    <property type="entry name" value="Nucleotide cyclase"/>
    <property type="match status" value="1"/>
</dbReference>
<dbReference type="OrthoDB" id="8588402at2"/>
<feature type="domain" description="PAS" evidence="2">
    <location>
        <begin position="452"/>
        <end position="522"/>
    </location>
</feature>
<dbReference type="KEGG" id="gca:Galf_1970"/>
<dbReference type="NCBIfam" id="TIGR00229">
    <property type="entry name" value="sensory_box"/>
    <property type="match status" value="5"/>
</dbReference>
<dbReference type="InterPro" id="IPR029787">
    <property type="entry name" value="Nucleotide_cyclase"/>
</dbReference>
<feature type="domain" description="PAC" evidence="3">
    <location>
        <begin position="525"/>
        <end position="577"/>
    </location>
</feature>
<feature type="domain" description="PAC" evidence="3">
    <location>
        <begin position="146"/>
        <end position="198"/>
    </location>
</feature>
<feature type="coiled-coil region" evidence="1">
    <location>
        <begin position="182"/>
        <end position="209"/>
    </location>
</feature>
<dbReference type="PANTHER" id="PTHR44757">
    <property type="entry name" value="DIGUANYLATE CYCLASE DGCP"/>
    <property type="match status" value="1"/>
</dbReference>
<dbReference type="SMART" id="SM00086">
    <property type="entry name" value="PAC"/>
    <property type="match status" value="5"/>
</dbReference>
<dbReference type="CDD" id="cd01948">
    <property type="entry name" value="EAL"/>
    <property type="match status" value="1"/>
</dbReference>
<keyword evidence="1" id="KW-0175">Coiled coil</keyword>
<dbReference type="InterPro" id="IPR000160">
    <property type="entry name" value="GGDEF_dom"/>
</dbReference>
<dbReference type="PROSITE" id="PS50883">
    <property type="entry name" value="EAL"/>
    <property type="match status" value="1"/>
</dbReference>
<dbReference type="CDD" id="cd01949">
    <property type="entry name" value="GGDEF"/>
    <property type="match status" value="1"/>
</dbReference>
<feature type="domain" description="PAC" evidence="3">
    <location>
        <begin position="646"/>
        <end position="698"/>
    </location>
</feature>
<dbReference type="EMBL" id="CP002159">
    <property type="protein sequence ID" value="ADL55976.1"/>
    <property type="molecule type" value="Genomic_DNA"/>
</dbReference>
<dbReference type="InterPro" id="IPR000014">
    <property type="entry name" value="PAS"/>
</dbReference>
<dbReference type="Gene3D" id="3.30.70.270">
    <property type="match status" value="1"/>
</dbReference>
<dbReference type="PROSITE" id="PS50113">
    <property type="entry name" value="PAC"/>
    <property type="match status" value="5"/>
</dbReference>
<feature type="domain" description="EAL" evidence="4">
    <location>
        <begin position="877"/>
        <end position="1131"/>
    </location>
</feature>
<dbReference type="Pfam" id="PF00563">
    <property type="entry name" value="EAL"/>
    <property type="match status" value="1"/>
</dbReference>
<dbReference type="NCBIfam" id="TIGR00254">
    <property type="entry name" value="GGDEF"/>
    <property type="match status" value="1"/>
</dbReference>
<feature type="domain" description="PAC" evidence="3">
    <location>
        <begin position="279"/>
        <end position="332"/>
    </location>
</feature>
<dbReference type="InterPro" id="IPR001633">
    <property type="entry name" value="EAL_dom"/>
</dbReference>
<dbReference type="SMART" id="SM00091">
    <property type="entry name" value="PAS"/>
    <property type="match status" value="5"/>
</dbReference>
<dbReference type="Pfam" id="PF08448">
    <property type="entry name" value="PAS_4"/>
    <property type="match status" value="2"/>
</dbReference>
<dbReference type="FunFam" id="3.20.20.450:FF:000001">
    <property type="entry name" value="Cyclic di-GMP phosphodiesterase yahA"/>
    <property type="match status" value="1"/>
</dbReference>
<dbReference type="HOGENOM" id="CLU_000445_41_0_4"/>
<dbReference type="InterPro" id="IPR000700">
    <property type="entry name" value="PAS-assoc_C"/>
</dbReference>
<dbReference type="PANTHER" id="PTHR44757:SF2">
    <property type="entry name" value="BIOFILM ARCHITECTURE MAINTENANCE PROTEIN MBAA"/>
    <property type="match status" value="1"/>
</dbReference>
<dbReference type="STRING" id="395494.Galf_1970"/>
<dbReference type="Pfam" id="PF13426">
    <property type="entry name" value="PAS_9"/>
    <property type="match status" value="2"/>
</dbReference>
<feature type="domain" description="GGDEF" evidence="5">
    <location>
        <begin position="730"/>
        <end position="868"/>
    </location>
</feature>
<dbReference type="InterPro" id="IPR013655">
    <property type="entry name" value="PAS_fold_3"/>
</dbReference>
<dbReference type="PROSITE" id="PS50887">
    <property type="entry name" value="GGDEF"/>
    <property type="match status" value="1"/>
</dbReference>
<evidence type="ECO:0000259" key="2">
    <source>
        <dbReference type="PROSITE" id="PS50112"/>
    </source>
</evidence>
<dbReference type="Pfam" id="PF00990">
    <property type="entry name" value="GGDEF"/>
    <property type="match status" value="1"/>
</dbReference>
<dbReference type="CDD" id="cd00130">
    <property type="entry name" value="PAS"/>
    <property type="match status" value="5"/>
</dbReference>
<dbReference type="Proteomes" id="UP000001235">
    <property type="component" value="Chromosome"/>
</dbReference>
<dbReference type="InterPro" id="IPR013656">
    <property type="entry name" value="PAS_4"/>
</dbReference>
<dbReference type="SUPFAM" id="SSF55785">
    <property type="entry name" value="PYP-like sensor domain (PAS domain)"/>
    <property type="match status" value="5"/>
</dbReference>
<dbReference type="eggNOG" id="COG5001">
    <property type="taxonomic scope" value="Bacteria"/>
</dbReference>
<organism evidence="6 7">
    <name type="scientific">Gallionella capsiferriformans (strain ES-2)</name>
    <name type="common">Gallionella ferruginea capsiferriformans (strain ES-2)</name>
    <dbReference type="NCBI Taxonomy" id="395494"/>
    <lineage>
        <taxon>Bacteria</taxon>
        <taxon>Pseudomonadati</taxon>
        <taxon>Pseudomonadota</taxon>
        <taxon>Betaproteobacteria</taxon>
        <taxon>Nitrosomonadales</taxon>
        <taxon>Gallionellaceae</taxon>
        <taxon>Gallionella</taxon>
    </lineage>
</organism>
<feature type="domain" description="PAC" evidence="3">
    <location>
        <begin position="401"/>
        <end position="451"/>
    </location>
</feature>
<dbReference type="SMART" id="SM00267">
    <property type="entry name" value="GGDEF"/>
    <property type="match status" value="1"/>
</dbReference>
<proteinExistence type="predicted"/>
<sequence length="1134" mass="128508">MTLWRMNTEFKPLLLRQLHELGLDAEHLPDIDSWRSLLSIIEQTYHEARCVTGRSLAVPSTEMQYPHPRGTDEARLRTLFNTIKDLVWLKAPDGVYLACNPVVERMLGTAEAAIVGRTDYDFISREQADSFREHDRAAMNTGTVCINEGWLTFKDTGYCGLFETSKTPVYDDTGQLIGVFGIARDITERKRAEAALKNSEQQARNLIDKLQVGVLLQSARAEILLCNQIALDLLGLSEAQLLGKSSFDPDWNVIHEDGSPFPGSEHPVPVSIATKSLVHDVVMGVYRPSKRDRVWLLVSAAPQLNPNNEVEQVVCTFVDITERKKMEERLELTQFASDYAPDCILWVNEQARICYANEAALHCHGFSKEELLSMTIHDLDPDFPPDVWLAHWHELQHKGGITIETRHRRRDGSIFPIEVSANFVKFGDKEYNIAYHRDITERKKSEAALRYSEQRLRDVSEASGEYLWEIDINLGYTYVSNRSIEVKGYTPEQLLGHAPAEFMPPEDIDMAARIVNLAISKNQPFKLQHRDITPSGAILWEEVSGVPFYDDAGHLLGLRGTGRNITGRKLKEEQLRVAAAAFETHEAIMITDAHGTIIKVNQAFQRITGYSQEEVLGENPRILSAGRNEKSFYSAMWQQLTTLGRWRGEIWDKRKSGQIYPKWMTITAVRDENGKTTEYVAIFSDITQRKLAEEEIRNLAFYDALTRLPNRRLLLDRLHAALSVSARSRRFGAVLFLDMDRFKTLNDTMGHDYGDLLLIEVAERIKLCVREIDTVARLGGDEFVILVEEIDTRAEETSKHIAAIAEKIRSALSVPYRLKEKHHHSSPSIGVCLYRGIEESTDDLLKHADMAMYQAKDSGRNAVRFFDPLMQQAVEARVTLENDLRHALPNDQLQLYYQIQVDNDRRAIGAEALVRWIHPIRGMVSPAHFIPIAEETSLILEVGAWVLKTACLQLAVWADRPMTCNLILAVNVSVQQFKQVGFVEHIAELIRAYCIVPQRLKLELTESVVLNDVSDIVQKMCALKSLGVRLSMDDFGTGYSSLSYLKNLPLDQLKIDQSFVRNIATDENDAVMVKTIIAMAQNFRLNVIAEGVETEAQLAFLKQNGCMCYQGYYFGKPAPIEQFQSQLEALSKTV</sequence>
<dbReference type="SUPFAM" id="SSF141868">
    <property type="entry name" value="EAL domain-like"/>
    <property type="match status" value="1"/>
</dbReference>
<evidence type="ECO:0000313" key="7">
    <source>
        <dbReference type="Proteomes" id="UP000001235"/>
    </source>
</evidence>
<feature type="domain" description="PAS" evidence="2">
    <location>
        <begin position="72"/>
        <end position="142"/>
    </location>
</feature>
<dbReference type="eggNOG" id="COG3829">
    <property type="taxonomic scope" value="Bacteria"/>
</dbReference>
<name>D9SHH9_GALCS</name>
<dbReference type="SMART" id="SM00052">
    <property type="entry name" value="EAL"/>
    <property type="match status" value="1"/>
</dbReference>
<dbReference type="InterPro" id="IPR043128">
    <property type="entry name" value="Rev_trsase/Diguanyl_cyclase"/>
</dbReference>
<dbReference type="AlphaFoldDB" id="D9SHH9"/>
<evidence type="ECO:0000259" key="5">
    <source>
        <dbReference type="PROSITE" id="PS50887"/>
    </source>
</evidence>
<evidence type="ECO:0000259" key="3">
    <source>
        <dbReference type="PROSITE" id="PS50113"/>
    </source>
</evidence>
<dbReference type="Pfam" id="PF08447">
    <property type="entry name" value="PAS_3"/>
    <property type="match status" value="1"/>
</dbReference>
<dbReference type="eggNOG" id="COG2202">
    <property type="taxonomic scope" value="Bacteria"/>
</dbReference>
<evidence type="ECO:0000259" key="4">
    <source>
        <dbReference type="PROSITE" id="PS50883"/>
    </source>
</evidence>
<evidence type="ECO:0000313" key="6">
    <source>
        <dbReference type="EMBL" id="ADL55976.1"/>
    </source>
</evidence>